<comment type="caution">
    <text evidence="1">The sequence shown here is derived from an EMBL/GenBank/DDBJ whole genome shotgun (WGS) entry which is preliminary data.</text>
</comment>
<dbReference type="Proteomes" id="UP000321839">
    <property type="component" value="Unassembled WGS sequence"/>
</dbReference>
<evidence type="ECO:0000313" key="1">
    <source>
        <dbReference type="EMBL" id="GEQ03429.1"/>
    </source>
</evidence>
<gene>
    <name evidence="1" type="ORF">SCO02_18700</name>
</gene>
<dbReference type="RefSeq" id="WP_240621233.1">
    <property type="nucleotide sequence ID" value="NZ_BKAW01000009.1"/>
</dbReference>
<organism evidence="1 2">
    <name type="scientific">Staphylococcus ureilyticus</name>
    <name type="common">Staphylococcus cohnii subsp. urealyticus</name>
    <dbReference type="NCBI Taxonomy" id="94138"/>
    <lineage>
        <taxon>Bacteria</taxon>
        <taxon>Bacillati</taxon>
        <taxon>Bacillota</taxon>
        <taxon>Bacilli</taxon>
        <taxon>Bacillales</taxon>
        <taxon>Staphylococcaceae</taxon>
        <taxon>Staphylococcus</taxon>
        <taxon>Staphylococcus cohnii species complex</taxon>
    </lineage>
</organism>
<protein>
    <submittedName>
        <fullName evidence="1">Uncharacterized protein</fullName>
    </submittedName>
</protein>
<evidence type="ECO:0000313" key="2">
    <source>
        <dbReference type="Proteomes" id="UP000321839"/>
    </source>
</evidence>
<dbReference type="EMBL" id="BKAW01000009">
    <property type="protein sequence ID" value="GEQ03429.1"/>
    <property type="molecule type" value="Genomic_DNA"/>
</dbReference>
<accession>A0AB34AK47</accession>
<sequence length="61" mass="7289">MKEKLNHLKNYTKFLMVTEAIVYGNLEDIVMKNGIWYQKQGVHRMTNTMMKKLFMHGNVKL</sequence>
<reference evidence="1 2" key="1">
    <citation type="submission" date="2019-07" db="EMBL/GenBank/DDBJ databases">
        <title>Whole genome shotgun sequence of Staphylococcus cohnii subsp. urealyticus NBRC 109766.</title>
        <authorList>
            <person name="Hosoyama A."/>
            <person name="Uohara A."/>
            <person name="Ohji S."/>
            <person name="Ichikawa N."/>
        </authorList>
    </citation>
    <scope>NUCLEOTIDE SEQUENCE [LARGE SCALE GENOMIC DNA]</scope>
    <source>
        <strain evidence="1 2">NBRC 109766</strain>
    </source>
</reference>
<dbReference type="AlphaFoldDB" id="A0AB34AK47"/>
<proteinExistence type="predicted"/>
<keyword evidence="2" id="KW-1185">Reference proteome</keyword>
<name>A0AB34AK47_STAUR</name>